<keyword evidence="1" id="KW-0812">Transmembrane</keyword>
<evidence type="ECO:0000313" key="3">
    <source>
        <dbReference type="Proteomes" id="UP000182491"/>
    </source>
</evidence>
<keyword evidence="3" id="KW-1185">Reference proteome</keyword>
<reference evidence="3" key="1">
    <citation type="submission" date="2016-10" db="EMBL/GenBank/DDBJ databases">
        <authorList>
            <person name="Varghese N."/>
        </authorList>
    </citation>
    <scope>NUCLEOTIDE SEQUENCE [LARGE SCALE GENOMIC DNA]</scope>
    <source>
        <strain evidence="3">DSM 18820</strain>
    </source>
</reference>
<dbReference type="EMBL" id="FPCA01000001">
    <property type="protein sequence ID" value="SFU50892.1"/>
    <property type="molecule type" value="Genomic_DNA"/>
</dbReference>
<protein>
    <recommendedName>
        <fullName evidence="4">DUF1440 domain-containing protein</fullName>
    </recommendedName>
</protein>
<feature type="transmembrane region" description="Helical" evidence="1">
    <location>
        <begin position="78"/>
        <end position="97"/>
    </location>
</feature>
<keyword evidence="1" id="KW-0472">Membrane</keyword>
<evidence type="ECO:0000256" key="1">
    <source>
        <dbReference type="SAM" id="Phobius"/>
    </source>
</evidence>
<proteinExistence type="predicted"/>
<name>A0A1I7GQZ0_9BACT</name>
<feature type="transmembrane region" description="Helical" evidence="1">
    <location>
        <begin position="12"/>
        <end position="34"/>
    </location>
</feature>
<evidence type="ECO:0008006" key="4">
    <source>
        <dbReference type="Google" id="ProtNLM"/>
    </source>
</evidence>
<gene>
    <name evidence="2" type="ORF">SAMN04487941_1202</name>
</gene>
<sequence length="170" mass="18312">MKKRANSVAVELIKGAVAGAISVWAMDRITWYLYRNEDRKAFLREKEAQVDGKYVSEVAVDKILNATGKELTHKQYEAAAQGVHYFLGIAPAMLYAVMRHRVKNLDTAGGSLFGFGLFVVMDEIVGPAAGLASGPMAYPWQAHARGLAGHLAVGVVTDGVLKVLDGALPK</sequence>
<dbReference type="AlphaFoldDB" id="A0A1I7GQZ0"/>
<dbReference type="Proteomes" id="UP000182491">
    <property type="component" value="Unassembled WGS sequence"/>
</dbReference>
<evidence type="ECO:0000313" key="2">
    <source>
        <dbReference type="EMBL" id="SFU50892.1"/>
    </source>
</evidence>
<organism evidence="2 3">
    <name type="scientific">Pontibacter akesuensis</name>
    <dbReference type="NCBI Taxonomy" id="388950"/>
    <lineage>
        <taxon>Bacteria</taxon>
        <taxon>Pseudomonadati</taxon>
        <taxon>Bacteroidota</taxon>
        <taxon>Cytophagia</taxon>
        <taxon>Cytophagales</taxon>
        <taxon>Hymenobacteraceae</taxon>
        <taxon>Pontibacter</taxon>
    </lineage>
</organism>
<keyword evidence="1" id="KW-1133">Transmembrane helix</keyword>
<dbReference type="STRING" id="388950.GCA_001611675_00297"/>
<dbReference type="RefSeq" id="WP_068836523.1">
    <property type="nucleotide sequence ID" value="NZ_BMXC01000001.1"/>
</dbReference>
<dbReference type="OrthoDB" id="4774491at2"/>
<accession>A0A1I7GQZ0</accession>